<dbReference type="GO" id="GO:0005524">
    <property type="term" value="F:ATP binding"/>
    <property type="evidence" value="ECO:0007669"/>
    <property type="project" value="UniProtKB-KW"/>
</dbReference>
<evidence type="ECO:0000256" key="1">
    <source>
        <dbReference type="ARBA" id="ARBA00000085"/>
    </source>
</evidence>
<evidence type="ECO:0000256" key="10">
    <source>
        <dbReference type="ARBA" id="ARBA00022840"/>
    </source>
</evidence>
<dbReference type="Gene3D" id="6.10.340.10">
    <property type="match status" value="1"/>
</dbReference>
<feature type="transmembrane region" description="Helical" evidence="14">
    <location>
        <begin position="373"/>
        <end position="392"/>
    </location>
</feature>
<evidence type="ECO:0000256" key="6">
    <source>
        <dbReference type="ARBA" id="ARBA00022679"/>
    </source>
</evidence>
<evidence type="ECO:0000256" key="5">
    <source>
        <dbReference type="ARBA" id="ARBA00022553"/>
    </source>
</evidence>
<dbReference type="InterPro" id="IPR036097">
    <property type="entry name" value="HisK_dim/P_sf"/>
</dbReference>
<evidence type="ECO:0000256" key="13">
    <source>
        <dbReference type="ARBA" id="ARBA00023136"/>
    </source>
</evidence>
<dbReference type="Gene3D" id="3.30.565.10">
    <property type="entry name" value="Histidine kinase-like ATPase, C-terminal domain"/>
    <property type="match status" value="1"/>
</dbReference>
<feature type="domain" description="HAMP" evidence="16">
    <location>
        <begin position="393"/>
        <end position="445"/>
    </location>
</feature>
<dbReference type="SUPFAM" id="SSF55785">
    <property type="entry name" value="PYP-like sensor domain (PAS domain)"/>
    <property type="match status" value="1"/>
</dbReference>
<dbReference type="EMBL" id="CP035281">
    <property type="protein sequence ID" value="QAT43258.1"/>
    <property type="molecule type" value="Genomic_DNA"/>
</dbReference>
<keyword evidence="12" id="KW-0902">Two-component regulatory system</keyword>
<evidence type="ECO:0000313" key="18">
    <source>
        <dbReference type="Proteomes" id="UP000287601"/>
    </source>
</evidence>
<keyword evidence="9" id="KW-0418">Kinase</keyword>
<evidence type="ECO:0000256" key="9">
    <source>
        <dbReference type="ARBA" id="ARBA00022777"/>
    </source>
</evidence>
<comment type="catalytic activity">
    <reaction evidence="1">
        <text>ATP + protein L-histidine = ADP + protein N-phospho-L-histidine.</text>
        <dbReference type="EC" id="2.7.13.3"/>
    </reaction>
</comment>
<dbReference type="PROSITE" id="PS50885">
    <property type="entry name" value="HAMP"/>
    <property type="match status" value="1"/>
</dbReference>
<dbReference type="InterPro" id="IPR003594">
    <property type="entry name" value="HATPase_dom"/>
</dbReference>
<dbReference type="PANTHER" id="PTHR43065:SF10">
    <property type="entry name" value="PEROXIDE STRESS-ACTIVATED HISTIDINE KINASE MAK3"/>
    <property type="match status" value="1"/>
</dbReference>
<evidence type="ECO:0000256" key="4">
    <source>
        <dbReference type="ARBA" id="ARBA00022475"/>
    </source>
</evidence>
<dbReference type="Pfam" id="PF02518">
    <property type="entry name" value="HATPase_c"/>
    <property type="match status" value="1"/>
</dbReference>
<protein>
    <recommendedName>
        <fullName evidence="3">histidine kinase</fullName>
        <ecNumber evidence="3">2.7.13.3</ecNumber>
    </recommendedName>
</protein>
<dbReference type="SUPFAM" id="SSF55874">
    <property type="entry name" value="ATPase domain of HSP90 chaperone/DNA topoisomerase II/histidine kinase"/>
    <property type="match status" value="1"/>
</dbReference>
<keyword evidence="13 14" id="KW-0472">Membrane</keyword>
<keyword evidence="11 14" id="KW-1133">Transmembrane helix</keyword>
<dbReference type="InterPro" id="IPR004358">
    <property type="entry name" value="Sig_transdc_His_kin-like_C"/>
</dbReference>
<dbReference type="CDD" id="cd00082">
    <property type="entry name" value="HisKA"/>
    <property type="match status" value="1"/>
</dbReference>
<keyword evidence="18" id="KW-1185">Reference proteome</keyword>
<keyword evidence="6" id="KW-0808">Transferase</keyword>
<dbReference type="InterPro" id="IPR003661">
    <property type="entry name" value="HisK_dim/P_dom"/>
</dbReference>
<dbReference type="EC" id="2.7.13.3" evidence="3"/>
<keyword evidence="10" id="KW-0067">ATP-binding</keyword>
<evidence type="ECO:0000256" key="11">
    <source>
        <dbReference type="ARBA" id="ARBA00022989"/>
    </source>
</evidence>
<keyword evidence="4" id="KW-1003">Cell membrane</keyword>
<dbReference type="SMART" id="SM00388">
    <property type="entry name" value="HisKA"/>
    <property type="match status" value="1"/>
</dbReference>
<dbReference type="InterPro" id="IPR035965">
    <property type="entry name" value="PAS-like_dom_sf"/>
</dbReference>
<evidence type="ECO:0000256" key="3">
    <source>
        <dbReference type="ARBA" id="ARBA00012438"/>
    </source>
</evidence>
<dbReference type="PANTHER" id="PTHR43065">
    <property type="entry name" value="SENSOR HISTIDINE KINASE"/>
    <property type="match status" value="1"/>
</dbReference>
<dbReference type="KEGG" id="amij:EQM06_08530"/>
<sequence length="798" mass="90218">MLCRLHGIRKALQMIWIRKILDRKSLVSQILLIFLLFNIVVVTVFTAYITEQDRKATVKNVKDSIQTIASEKANILSLVIGQIQKETEGLAAFATDYMLEETNTELPASYLKEKDNTLYRDLGKSAASQHSSIFFPAVERLSPDTVKNINATEKLDRLMKNMIERNPYIEWAYIATEDGFLRLFPSCPIDIYDPNHLQKNDPFYLAANPQNNPERKTVWTNPYVDYLGKGWVITCSVPLYEGNRFVGVACVDVCLDTLNNQFLKDFRLGEDGIVYLLQDNGNVIYHPGIVPPDGIRGQTFLTNIVTEKNLLPQYKYALERILGGNRGVISYQDKASKNHMIAHAEVVGQPWVVGVEIIQNQYLQLNNLEKNNLWHFTLILLLVYVIIAIFLYRQYSRPFDKLVNRAKIISEGNFDYEEPIYNYTEIQILSEAFNTMSAEMKEYTESLIQKNREIQSVIDSIGGMLMFLSPALNITNMNEKGIAALGKDQEKMRGKKCYEALMGGCEICKGCAIQEALRTKSAQFSRIVRGDDILQNMYYPIIDSNGQINEIIVQSQKITKQVMLEKEMAQKEKMSEIGGLTAAIAHELKNPLAVIKGSSYLLAAYTKQYQDEGLRESIDTIMQSTQNAEDVIYNLLDFSSPSLREASHGNITKIVEQVILLTKRNSIAKNIKFVTEFNPNPLIYEGNAEPFKNITMNLVSNAIHAISDGGTITIRGYSDEEQMILSVKDDGRGVEEPFQKKIFEPFVTADPSGLGTGMGLWITKTMVEKMHGTIHLDSKAGKETEFTISIPLKQVKGR</sequence>
<keyword evidence="5" id="KW-0597">Phosphoprotein</keyword>
<dbReference type="CDD" id="cd18774">
    <property type="entry name" value="PDC2_HK_sensor"/>
    <property type="match status" value="1"/>
</dbReference>
<evidence type="ECO:0000256" key="12">
    <source>
        <dbReference type="ARBA" id="ARBA00023012"/>
    </source>
</evidence>
<dbReference type="GO" id="GO:0000155">
    <property type="term" value="F:phosphorelay sensor kinase activity"/>
    <property type="evidence" value="ECO:0007669"/>
    <property type="project" value="InterPro"/>
</dbReference>
<dbReference type="Pfam" id="PF00512">
    <property type="entry name" value="HisKA"/>
    <property type="match status" value="1"/>
</dbReference>
<accession>A0A410PWD9</accession>
<dbReference type="SUPFAM" id="SSF103190">
    <property type="entry name" value="Sensory domain-like"/>
    <property type="match status" value="1"/>
</dbReference>
<dbReference type="Pfam" id="PF00672">
    <property type="entry name" value="HAMP"/>
    <property type="match status" value="1"/>
</dbReference>
<dbReference type="InterPro" id="IPR005467">
    <property type="entry name" value="His_kinase_dom"/>
</dbReference>
<dbReference type="InterPro" id="IPR029151">
    <property type="entry name" value="Sensor-like_sf"/>
</dbReference>
<proteinExistence type="predicted"/>
<dbReference type="CDD" id="cd12913">
    <property type="entry name" value="PDC1_MCP_like"/>
    <property type="match status" value="1"/>
</dbReference>
<dbReference type="PRINTS" id="PR00344">
    <property type="entry name" value="BCTRLSENSOR"/>
</dbReference>
<dbReference type="InterPro" id="IPR003660">
    <property type="entry name" value="HAMP_dom"/>
</dbReference>
<dbReference type="GO" id="GO:0005886">
    <property type="term" value="C:plasma membrane"/>
    <property type="evidence" value="ECO:0007669"/>
    <property type="project" value="UniProtKB-SubCell"/>
</dbReference>
<dbReference type="SUPFAM" id="SSF158472">
    <property type="entry name" value="HAMP domain-like"/>
    <property type="match status" value="1"/>
</dbReference>
<dbReference type="SUPFAM" id="SSF47384">
    <property type="entry name" value="Homodimeric domain of signal transducing histidine kinase"/>
    <property type="match status" value="1"/>
</dbReference>
<dbReference type="AlphaFoldDB" id="A0A410PWD9"/>
<gene>
    <name evidence="17" type="ORF">EQM06_08530</name>
</gene>
<dbReference type="CDD" id="cd06225">
    <property type="entry name" value="HAMP"/>
    <property type="match status" value="1"/>
</dbReference>
<comment type="subcellular location">
    <subcellularLocation>
        <location evidence="2">Cell membrane</location>
        <topology evidence="2">Multi-pass membrane protein</topology>
    </subcellularLocation>
</comment>
<dbReference type="PROSITE" id="PS50109">
    <property type="entry name" value="HIS_KIN"/>
    <property type="match status" value="1"/>
</dbReference>
<dbReference type="InterPro" id="IPR033479">
    <property type="entry name" value="dCache_1"/>
</dbReference>
<feature type="domain" description="Histidine kinase" evidence="15">
    <location>
        <begin position="583"/>
        <end position="794"/>
    </location>
</feature>
<reference evidence="17 18" key="1">
    <citation type="submission" date="2019-01" db="EMBL/GenBank/DDBJ databases">
        <title>Draft genomes of a novel of Aminipila strains.</title>
        <authorList>
            <person name="Ma S."/>
        </authorList>
    </citation>
    <scope>NUCLEOTIDE SEQUENCE [LARGE SCALE GENOMIC DNA]</scope>
    <source>
        <strain evidence="18">JN-39</strain>
    </source>
</reference>
<evidence type="ECO:0000259" key="15">
    <source>
        <dbReference type="PROSITE" id="PS50109"/>
    </source>
</evidence>
<evidence type="ECO:0000256" key="14">
    <source>
        <dbReference type="SAM" id="Phobius"/>
    </source>
</evidence>
<dbReference type="Gene3D" id="3.30.450.20">
    <property type="entry name" value="PAS domain"/>
    <property type="match status" value="3"/>
</dbReference>
<keyword evidence="8" id="KW-0547">Nucleotide-binding</keyword>
<organism evidence="17 18">
    <name type="scientific">Aminipila luticellarii</name>
    <dbReference type="NCBI Taxonomy" id="2507160"/>
    <lineage>
        <taxon>Bacteria</taxon>
        <taxon>Bacillati</taxon>
        <taxon>Bacillota</taxon>
        <taxon>Clostridia</taxon>
        <taxon>Peptostreptococcales</taxon>
        <taxon>Anaerovoracaceae</taxon>
        <taxon>Aminipila</taxon>
    </lineage>
</organism>
<dbReference type="InterPro" id="IPR036890">
    <property type="entry name" value="HATPase_C_sf"/>
</dbReference>
<keyword evidence="7 14" id="KW-0812">Transmembrane</keyword>
<dbReference type="Gene3D" id="1.10.287.130">
    <property type="match status" value="1"/>
</dbReference>
<evidence type="ECO:0000313" key="17">
    <source>
        <dbReference type="EMBL" id="QAT43258.1"/>
    </source>
</evidence>
<dbReference type="SMART" id="SM00387">
    <property type="entry name" value="HATPase_c"/>
    <property type="match status" value="1"/>
</dbReference>
<name>A0A410PWD9_9FIRM</name>
<feature type="transmembrane region" description="Helical" evidence="14">
    <location>
        <begin position="26"/>
        <end position="49"/>
    </location>
</feature>
<evidence type="ECO:0000256" key="2">
    <source>
        <dbReference type="ARBA" id="ARBA00004651"/>
    </source>
</evidence>
<evidence type="ECO:0000256" key="8">
    <source>
        <dbReference type="ARBA" id="ARBA00022741"/>
    </source>
</evidence>
<dbReference type="Pfam" id="PF02743">
    <property type="entry name" value="dCache_1"/>
    <property type="match status" value="1"/>
</dbReference>
<dbReference type="OrthoDB" id="9780487at2"/>
<evidence type="ECO:0000259" key="16">
    <source>
        <dbReference type="PROSITE" id="PS50885"/>
    </source>
</evidence>
<dbReference type="Proteomes" id="UP000287601">
    <property type="component" value="Chromosome"/>
</dbReference>
<evidence type="ECO:0000256" key="7">
    <source>
        <dbReference type="ARBA" id="ARBA00022692"/>
    </source>
</evidence>